<evidence type="ECO:0000313" key="3">
    <source>
        <dbReference type="Proteomes" id="UP001215598"/>
    </source>
</evidence>
<dbReference type="AlphaFoldDB" id="A0AAD7IZH9"/>
<keyword evidence="1" id="KW-0812">Transmembrane</keyword>
<keyword evidence="1" id="KW-0472">Membrane</keyword>
<sequence length="324" mass="34758">MASEYPDLPAVEPSSPLLRKDNDIAFPSRTSWRDFLLSEVDSDHATGPLAVFCFMTGFIDAISFTAVFVWCGFQTGNFAQIALAVARFATTREVAVSIADQQALLSLVAFNIGAFSGRIGDRVGAQTRAWLISGTAVQAALTILAGICIQQSGQGSIAIGRGEPTWTTSLSSLGLAFMAASLGLQGIMGKRLNTQFSTTVVLTAVWVELVADPQLFVRRRVRSRDHKVLALVTLFAGAVLARLLLRVFGAAATLGVGAGIRIFVAAAWCFVRSKGDGYTRLWDREPLQDASELDLTAPEPPVELPSYGAVSKTSLTLADNARWW</sequence>
<gene>
    <name evidence="2" type="ORF">B0H16DRAFT_761385</name>
</gene>
<organism evidence="2 3">
    <name type="scientific">Mycena metata</name>
    <dbReference type="NCBI Taxonomy" id="1033252"/>
    <lineage>
        <taxon>Eukaryota</taxon>
        <taxon>Fungi</taxon>
        <taxon>Dikarya</taxon>
        <taxon>Basidiomycota</taxon>
        <taxon>Agaricomycotina</taxon>
        <taxon>Agaricomycetes</taxon>
        <taxon>Agaricomycetidae</taxon>
        <taxon>Agaricales</taxon>
        <taxon>Marasmiineae</taxon>
        <taxon>Mycenaceae</taxon>
        <taxon>Mycena</taxon>
    </lineage>
</organism>
<proteinExistence type="predicted"/>
<feature type="transmembrane region" description="Helical" evidence="1">
    <location>
        <begin position="129"/>
        <end position="149"/>
    </location>
</feature>
<feature type="transmembrane region" description="Helical" evidence="1">
    <location>
        <begin position="49"/>
        <end position="73"/>
    </location>
</feature>
<dbReference type="PANTHER" id="PTHR37488">
    <property type="entry name" value="DUF1275 DOMAIN-CONTAINING PROTEIN"/>
    <property type="match status" value="1"/>
</dbReference>
<dbReference type="Pfam" id="PF06912">
    <property type="entry name" value="DUF1275"/>
    <property type="match status" value="1"/>
</dbReference>
<evidence type="ECO:0000313" key="2">
    <source>
        <dbReference type="EMBL" id="KAJ7753713.1"/>
    </source>
</evidence>
<feature type="transmembrane region" description="Helical" evidence="1">
    <location>
        <begin position="228"/>
        <end position="245"/>
    </location>
</feature>
<evidence type="ECO:0000256" key="1">
    <source>
        <dbReference type="SAM" id="Phobius"/>
    </source>
</evidence>
<keyword evidence="3" id="KW-1185">Reference proteome</keyword>
<dbReference type="InterPro" id="IPR010699">
    <property type="entry name" value="DUF1275"/>
</dbReference>
<keyword evidence="1" id="KW-1133">Transmembrane helix</keyword>
<accession>A0AAD7IZH9</accession>
<dbReference type="EMBL" id="JARKIB010000054">
    <property type="protein sequence ID" value="KAJ7753713.1"/>
    <property type="molecule type" value="Genomic_DNA"/>
</dbReference>
<comment type="caution">
    <text evidence="2">The sequence shown here is derived from an EMBL/GenBank/DDBJ whole genome shotgun (WGS) entry which is preliminary data.</text>
</comment>
<feature type="transmembrane region" description="Helical" evidence="1">
    <location>
        <begin position="251"/>
        <end position="271"/>
    </location>
</feature>
<dbReference type="PANTHER" id="PTHR37488:SF2">
    <property type="entry name" value="DUF1275 DOMAIN-CONTAINING PROTEIN"/>
    <property type="match status" value="1"/>
</dbReference>
<feature type="transmembrane region" description="Helical" evidence="1">
    <location>
        <begin position="170"/>
        <end position="188"/>
    </location>
</feature>
<evidence type="ECO:0008006" key="4">
    <source>
        <dbReference type="Google" id="ProtNLM"/>
    </source>
</evidence>
<reference evidence="2" key="1">
    <citation type="submission" date="2023-03" db="EMBL/GenBank/DDBJ databases">
        <title>Massive genome expansion in bonnet fungi (Mycena s.s.) driven by repeated elements and novel gene families across ecological guilds.</title>
        <authorList>
            <consortium name="Lawrence Berkeley National Laboratory"/>
            <person name="Harder C.B."/>
            <person name="Miyauchi S."/>
            <person name="Viragh M."/>
            <person name="Kuo A."/>
            <person name="Thoen E."/>
            <person name="Andreopoulos B."/>
            <person name="Lu D."/>
            <person name="Skrede I."/>
            <person name="Drula E."/>
            <person name="Henrissat B."/>
            <person name="Morin E."/>
            <person name="Kohler A."/>
            <person name="Barry K."/>
            <person name="LaButti K."/>
            <person name="Morin E."/>
            <person name="Salamov A."/>
            <person name="Lipzen A."/>
            <person name="Mereny Z."/>
            <person name="Hegedus B."/>
            <person name="Baldrian P."/>
            <person name="Stursova M."/>
            <person name="Weitz H."/>
            <person name="Taylor A."/>
            <person name="Grigoriev I.V."/>
            <person name="Nagy L.G."/>
            <person name="Martin F."/>
            <person name="Kauserud H."/>
        </authorList>
    </citation>
    <scope>NUCLEOTIDE SEQUENCE</scope>
    <source>
        <strain evidence="2">CBHHK182m</strain>
    </source>
</reference>
<name>A0AAD7IZH9_9AGAR</name>
<protein>
    <recommendedName>
        <fullName evidence="4">DUF1275 domain protein</fullName>
    </recommendedName>
</protein>
<dbReference type="Proteomes" id="UP001215598">
    <property type="component" value="Unassembled WGS sequence"/>
</dbReference>